<dbReference type="EMBL" id="KZ345339">
    <property type="protein sequence ID" value="PIO74067.1"/>
    <property type="molecule type" value="Genomic_DNA"/>
</dbReference>
<dbReference type="AlphaFoldDB" id="A0A2G9UV20"/>
<protein>
    <submittedName>
        <fullName evidence="1">Uncharacterized protein</fullName>
    </submittedName>
</protein>
<accession>A0A2G9UV20</accession>
<sequence length="98" mass="10893">MKLEPISRTLILSGRVVAIYPWHESLIAGDTIALGHWAGKAVERKLLVYDGLTLAWHGLDGLANLVLRKVLLCGRQLRELLVLPVSHGVYISKLEFIP</sequence>
<evidence type="ECO:0000313" key="2">
    <source>
        <dbReference type="Proteomes" id="UP000230423"/>
    </source>
</evidence>
<evidence type="ECO:0000313" key="1">
    <source>
        <dbReference type="EMBL" id="PIO74067.1"/>
    </source>
</evidence>
<proteinExistence type="predicted"/>
<reference evidence="1 2" key="1">
    <citation type="submission" date="2015-09" db="EMBL/GenBank/DDBJ databases">
        <title>Draft genome of the parasitic nematode Teladorsagia circumcincta isolate WARC Sus (inbred).</title>
        <authorList>
            <person name="Mitreva M."/>
        </authorList>
    </citation>
    <scope>NUCLEOTIDE SEQUENCE [LARGE SCALE GENOMIC DNA]</scope>
    <source>
        <strain evidence="1 2">S</strain>
    </source>
</reference>
<name>A0A2G9UV20_TELCI</name>
<dbReference type="Proteomes" id="UP000230423">
    <property type="component" value="Unassembled WGS sequence"/>
</dbReference>
<keyword evidence="2" id="KW-1185">Reference proteome</keyword>
<gene>
    <name evidence="1" type="ORF">TELCIR_03939</name>
</gene>
<organism evidence="1 2">
    <name type="scientific">Teladorsagia circumcincta</name>
    <name type="common">Brown stomach worm</name>
    <name type="synonym">Ostertagia circumcincta</name>
    <dbReference type="NCBI Taxonomy" id="45464"/>
    <lineage>
        <taxon>Eukaryota</taxon>
        <taxon>Metazoa</taxon>
        <taxon>Ecdysozoa</taxon>
        <taxon>Nematoda</taxon>
        <taxon>Chromadorea</taxon>
        <taxon>Rhabditida</taxon>
        <taxon>Rhabditina</taxon>
        <taxon>Rhabditomorpha</taxon>
        <taxon>Strongyloidea</taxon>
        <taxon>Trichostrongylidae</taxon>
        <taxon>Teladorsagia</taxon>
    </lineage>
</organism>